<keyword evidence="5 6" id="KW-0472">Membrane</keyword>
<feature type="transmembrane region" description="Helical" evidence="6">
    <location>
        <begin position="34"/>
        <end position="53"/>
    </location>
</feature>
<dbReference type="InterPro" id="IPR050638">
    <property type="entry name" value="AA-Vitamin_Transporters"/>
</dbReference>
<comment type="subcellular location">
    <subcellularLocation>
        <location evidence="1">Cell membrane</location>
        <topology evidence="1">Multi-pass membrane protein</topology>
    </subcellularLocation>
</comment>
<keyword evidence="4 6" id="KW-1133">Transmembrane helix</keyword>
<keyword evidence="3 6" id="KW-0812">Transmembrane</keyword>
<dbReference type="STRING" id="1797711.A2870_03375"/>
<evidence type="ECO:0000256" key="5">
    <source>
        <dbReference type="ARBA" id="ARBA00023136"/>
    </source>
</evidence>
<dbReference type="InterPro" id="IPR037185">
    <property type="entry name" value="EmrE-like"/>
</dbReference>
<feature type="transmembrane region" description="Helical" evidence="6">
    <location>
        <begin position="269"/>
        <end position="286"/>
    </location>
</feature>
<feature type="transmembrane region" description="Helical" evidence="6">
    <location>
        <begin position="179"/>
        <end position="201"/>
    </location>
</feature>
<reference evidence="8 9" key="1">
    <citation type="journal article" date="2016" name="Nat. Commun.">
        <title>Thousands of microbial genomes shed light on interconnected biogeochemical processes in an aquifer system.</title>
        <authorList>
            <person name="Anantharaman K."/>
            <person name="Brown C.T."/>
            <person name="Hug L.A."/>
            <person name="Sharon I."/>
            <person name="Castelle C.J."/>
            <person name="Probst A.J."/>
            <person name="Thomas B.C."/>
            <person name="Singh A."/>
            <person name="Wilkins M.J."/>
            <person name="Karaoz U."/>
            <person name="Brodie E.L."/>
            <person name="Williams K.H."/>
            <person name="Hubbard S.S."/>
            <person name="Banfield J.F."/>
        </authorList>
    </citation>
    <scope>NUCLEOTIDE SEQUENCE [LARGE SCALE GENOMIC DNA]</scope>
</reference>
<feature type="transmembrane region" description="Helical" evidence="6">
    <location>
        <begin position="119"/>
        <end position="136"/>
    </location>
</feature>
<evidence type="ECO:0000313" key="8">
    <source>
        <dbReference type="EMBL" id="OGD87167.1"/>
    </source>
</evidence>
<dbReference type="GO" id="GO:0005886">
    <property type="term" value="C:plasma membrane"/>
    <property type="evidence" value="ECO:0007669"/>
    <property type="project" value="UniProtKB-SubCell"/>
</dbReference>
<evidence type="ECO:0000256" key="3">
    <source>
        <dbReference type="ARBA" id="ARBA00022692"/>
    </source>
</evidence>
<sequence>MKLNSAALLLTLSAIIWGATAPIMKLALQEIPVFSLAFLRMFFASAILGTLIFKSLKIQKADYKTFLYCALTGVTLNLTFFFFGIKLTQAILAAFLIASIPVFTMIGASIYLKEKPTKRLLFSSLVALLGVVIIVGKFDGELKPLELLGNFLLLISTLVWVAHEIIAKKLLKTYDGSVVAFYSMAIGSATFFPLFVIEFFANPSWYLHMSGKGILGLLYGIFFASLAAYWAWQKGLKMMPAGNAAFFFYLDPVSGAILAMVLLGEKLTPQLVVGGAFIAAAVFLAEQKRKNHPLHKRA</sequence>
<dbReference type="PANTHER" id="PTHR32322">
    <property type="entry name" value="INNER MEMBRANE TRANSPORTER"/>
    <property type="match status" value="1"/>
</dbReference>
<comment type="caution">
    <text evidence="8">The sequence shown here is derived from an EMBL/GenBank/DDBJ whole genome shotgun (WGS) entry which is preliminary data.</text>
</comment>
<feature type="domain" description="EamA" evidence="7">
    <location>
        <begin position="5"/>
        <end position="135"/>
    </location>
</feature>
<feature type="domain" description="EamA" evidence="7">
    <location>
        <begin position="148"/>
        <end position="284"/>
    </location>
</feature>
<dbReference type="PANTHER" id="PTHR32322:SF18">
    <property type="entry name" value="S-ADENOSYLMETHIONINE_S-ADENOSYLHOMOCYSTEINE TRANSPORTER"/>
    <property type="match status" value="1"/>
</dbReference>
<dbReference type="EMBL" id="MFAZ01000018">
    <property type="protein sequence ID" value="OGD87167.1"/>
    <property type="molecule type" value="Genomic_DNA"/>
</dbReference>
<gene>
    <name evidence="8" type="ORF">A2870_03375</name>
</gene>
<dbReference type="InterPro" id="IPR000620">
    <property type="entry name" value="EamA_dom"/>
</dbReference>
<evidence type="ECO:0000256" key="2">
    <source>
        <dbReference type="ARBA" id="ARBA00022475"/>
    </source>
</evidence>
<proteinExistence type="predicted"/>
<dbReference type="AlphaFoldDB" id="A0A1F5G5P8"/>
<protein>
    <recommendedName>
        <fullName evidence="7">EamA domain-containing protein</fullName>
    </recommendedName>
</protein>
<evidence type="ECO:0000259" key="7">
    <source>
        <dbReference type="Pfam" id="PF00892"/>
    </source>
</evidence>
<feature type="transmembrane region" description="Helical" evidence="6">
    <location>
        <begin position="65"/>
        <end position="85"/>
    </location>
</feature>
<evidence type="ECO:0000256" key="1">
    <source>
        <dbReference type="ARBA" id="ARBA00004651"/>
    </source>
</evidence>
<evidence type="ECO:0000256" key="4">
    <source>
        <dbReference type="ARBA" id="ARBA00022989"/>
    </source>
</evidence>
<dbReference type="Proteomes" id="UP000179102">
    <property type="component" value="Unassembled WGS sequence"/>
</dbReference>
<feature type="transmembrane region" description="Helical" evidence="6">
    <location>
        <begin position="148"/>
        <end position="167"/>
    </location>
</feature>
<evidence type="ECO:0000313" key="9">
    <source>
        <dbReference type="Proteomes" id="UP000179102"/>
    </source>
</evidence>
<accession>A0A1F5G5P8</accession>
<feature type="transmembrane region" description="Helical" evidence="6">
    <location>
        <begin position="244"/>
        <end position="263"/>
    </location>
</feature>
<name>A0A1F5G5P8_9BACT</name>
<feature type="transmembrane region" description="Helical" evidence="6">
    <location>
        <begin position="213"/>
        <end position="232"/>
    </location>
</feature>
<keyword evidence="2" id="KW-1003">Cell membrane</keyword>
<dbReference type="SUPFAM" id="SSF103481">
    <property type="entry name" value="Multidrug resistance efflux transporter EmrE"/>
    <property type="match status" value="2"/>
</dbReference>
<dbReference type="Pfam" id="PF00892">
    <property type="entry name" value="EamA"/>
    <property type="match status" value="2"/>
</dbReference>
<feature type="transmembrane region" description="Helical" evidence="6">
    <location>
        <begin position="91"/>
        <end position="112"/>
    </location>
</feature>
<organism evidence="8 9">
    <name type="scientific">Candidatus Curtissbacteria bacterium RIFCSPHIGHO2_01_FULL_41_11</name>
    <dbReference type="NCBI Taxonomy" id="1797711"/>
    <lineage>
        <taxon>Bacteria</taxon>
        <taxon>Candidatus Curtissiibacteriota</taxon>
    </lineage>
</organism>
<evidence type="ECO:0000256" key="6">
    <source>
        <dbReference type="SAM" id="Phobius"/>
    </source>
</evidence>